<sequence length="90" mass="10447">MKLKNYMEDVVFYFLPTVLKDIDGICKCEDCVNDIAALTLNKLKPHYVSSEKGEIYTRLEEMYTQFRVDVIAAIMESIQQVSKNPRHKSV</sequence>
<dbReference type="RefSeq" id="WP_122014772.1">
    <property type="nucleotide sequence ID" value="NZ_CP033169.1"/>
</dbReference>
<protein>
    <submittedName>
        <fullName evidence="1">Competence protein ComFB</fullName>
    </submittedName>
</protein>
<gene>
    <name evidence="1" type="ORF">D2962_08905</name>
</gene>
<keyword evidence="2" id="KW-1185">Reference proteome</keyword>
<evidence type="ECO:0000313" key="2">
    <source>
        <dbReference type="Proteomes" id="UP000280960"/>
    </source>
</evidence>
<evidence type="ECO:0000313" key="1">
    <source>
        <dbReference type="EMBL" id="AYO30719.1"/>
    </source>
</evidence>
<organism evidence="1 2">
    <name type="scientific">Biomaibacter acetigenes</name>
    <dbReference type="NCBI Taxonomy" id="2316383"/>
    <lineage>
        <taxon>Bacteria</taxon>
        <taxon>Bacillati</taxon>
        <taxon>Bacillota</taxon>
        <taxon>Clostridia</taxon>
        <taxon>Thermosediminibacterales</taxon>
        <taxon>Tepidanaerobacteraceae</taxon>
        <taxon>Biomaibacter</taxon>
    </lineage>
</organism>
<dbReference type="Proteomes" id="UP000280960">
    <property type="component" value="Chromosome"/>
</dbReference>
<proteinExistence type="predicted"/>
<dbReference type="Pfam" id="PF10719">
    <property type="entry name" value="ComFB"/>
    <property type="match status" value="1"/>
</dbReference>
<dbReference type="EMBL" id="CP033169">
    <property type="protein sequence ID" value="AYO30719.1"/>
    <property type="molecule type" value="Genomic_DNA"/>
</dbReference>
<reference evidence="1 2" key="1">
    <citation type="submission" date="2018-10" db="EMBL/GenBank/DDBJ databases">
        <authorList>
            <person name="Zhang X."/>
        </authorList>
    </citation>
    <scope>NUCLEOTIDE SEQUENCE [LARGE SCALE GENOMIC DNA]</scope>
    <source>
        <strain evidence="1 2">SK-G1</strain>
    </source>
</reference>
<dbReference type="InterPro" id="IPR019657">
    <property type="entry name" value="ComFB"/>
</dbReference>
<name>A0A3G2R5Q3_9FIRM</name>
<dbReference type="AlphaFoldDB" id="A0A3G2R5Q3"/>
<accession>A0A3G2R5Q3</accession>
<dbReference type="KEGG" id="bacg:D2962_08905"/>